<gene>
    <name evidence="1" type="ordered locus">Celly_0115</name>
</gene>
<evidence type="ECO:0000313" key="1">
    <source>
        <dbReference type="EMBL" id="ADY27950.1"/>
    </source>
</evidence>
<dbReference type="eggNOG" id="COG3209">
    <property type="taxonomic scope" value="Bacteria"/>
</dbReference>
<dbReference type="KEGG" id="cly:Celly_0115"/>
<reference evidence="1 2" key="1">
    <citation type="journal article" date="2011" name="Stand. Genomic Sci.">
        <title>Complete genome sequence of Cellulophaga lytica type strain (LIM- 21).</title>
        <authorList>
            <person name="Pati A."/>
            <person name="Abt B."/>
            <person name="Teshima H."/>
            <person name="Nolan M."/>
            <person name="Lapidus A."/>
            <person name="Lucas S."/>
            <person name="Hammon N."/>
            <person name="Deshpande S."/>
            <person name="Cheng J.F."/>
            <person name="Tapia R."/>
            <person name="Han C."/>
            <person name="Goodwin L."/>
            <person name="Pitluck S."/>
            <person name="Liolios K."/>
            <person name="Pagani I."/>
            <person name="Mavromatis K."/>
            <person name="Ovchinikova G."/>
            <person name="Chen A."/>
            <person name="Palaniappan K."/>
            <person name="Land M."/>
            <person name="Hauser L."/>
            <person name="Jeffries C.D."/>
            <person name="Detter J.C."/>
            <person name="Brambilla E.M."/>
            <person name="Kannan K.P."/>
            <person name="Rohde M."/>
            <person name="Spring S."/>
            <person name="Goker M."/>
            <person name="Woyke T."/>
            <person name="Bristow J."/>
            <person name="Eisen J.A."/>
            <person name="Markowitz V."/>
            <person name="Hugenholtz P."/>
            <person name="Kyrpides N.C."/>
            <person name="Klenk H.P."/>
            <person name="Ivanova N."/>
        </authorList>
    </citation>
    <scope>NUCLEOTIDE SEQUENCE [LARGE SCALE GENOMIC DNA]</scope>
    <source>
        <strain evidence="2">ATCC 23178 / DSM 7489 / JCM 8516 / NBRC 14961 / NCIMB 1423 / VKM B-1433 / Cy l20</strain>
    </source>
</reference>
<dbReference type="OrthoDB" id="758464at2"/>
<dbReference type="EMBL" id="CP002534">
    <property type="protein sequence ID" value="ADY27950.1"/>
    <property type="molecule type" value="Genomic_DNA"/>
</dbReference>
<dbReference type="HOGENOM" id="CLU_1174220_0_0_10"/>
<evidence type="ECO:0000313" key="2">
    <source>
        <dbReference type="Proteomes" id="UP000007487"/>
    </source>
</evidence>
<keyword evidence="2" id="KW-1185">Reference proteome</keyword>
<dbReference type="Proteomes" id="UP000007487">
    <property type="component" value="Chromosome"/>
</dbReference>
<accession>F0RFZ0</accession>
<dbReference type="RefSeq" id="WP_013619698.1">
    <property type="nucleotide sequence ID" value="NC_015167.1"/>
</dbReference>
<sequence>MRYLVTLIVFFFCVDSFAAEWKNFKAYQQKTGRNTLLPKDWFKKDRLKNTVTWQQANSFNLTNNLFLEYQTIAERRDFYKWFALSIEEKGHKVVWPRMAHFISAKLNLATHYPYKMFLKNDVIDAAKIGSEKVFNSAFLSMYNLYSNTTVLNEKESLAWDKAILYKEQHIWVKEVYDTLNEKTLKRLAHIAKGKFVYAVVVPKKLRFKGCLASAQERYTYAMHTLRKHCENSYW</sequence>
<evidence type="ECO:0008006" key="3">
    <source>
        <dbReference type="Google" id="ProtNLM"/>
    </source>
</evidence>
<proteinExistence type="predicted"/>
<dbReference type="AlphaFoldDB" id="F0RFZ0"/>
<dbReference type="STRING" id="867900.Celly_0115"/>
<organism evidence="1 2">
    <name type="scientific">Cellulophaga lytica (strain ATCC 23178 / DSM 7489 / JCM 8516 / NBRC 14961 / NCIMB 1423 / VKM B-1433 / Cy l20)</name>
    <dbReference type="NCBI Taxonomy" id="867900"/>
    <lineage>
        <taxon>Bacteria</taxon>
        <taxon>Pseudomonadati</taxon>
        <taxon>Bacteroidota</taxon>
        <taxon>Flavobacteriia</taxon>
        <taxon>Flavobacteriales</taxon>
        <taxon>Flavobacteriaceae</taxon>
        <taxon>Cellulophaga</taxon>
    </lineage>
</organism>
<name>F0RFZ0_CELLC</name>
<protein>
    <recommendedName>
        <fullName evidence="3">Insecticidal toxin complex protein</fullName>
    </recommendedName>
</protein>